<name>A0A1X7A501_9RHOB</name>
<dbReference type="EMBL" id="FWFX01000017">
    <property type="protein sequence ID" value="SLN70799.1"/>
    <property type="molecule type" value="Genomic_DNA"/>
</dbReference>
<dbReference type="RefSeq" id="WP_085807520.1">
    <property type="nucleotide sequence ID" value="NZ_FWFX01000017.1"/>
</dbReference>
<dbReference type="OrthoDB" id="7595472at2"/>
<protein>
    <submittedName>
        <fullName evidence="1">Uncharacterized protein</fullName>
    </submittedName>
</protein>
<proteinExistence type="predicted"/>
<accession>A0A1X7A501</accession>
<dbReference type="Proteomes" id="UP000193061">
    <property type="component" value="Unassembled WGS sequence"/>
</dbReference>
<evidence type="ECO:0000313" key="2">
    <source>
        <dbReference type="Proteomes" id="UP000193061"/>
    </source>
</evidence>
<keyword evidence="2" id="KW-1185">Reference proteome</keyword>
<reference evidence="1 2" key="1">
    <citation type="submission" date="2017-03" db="EMBL/GenBank/DDBJ databases">
        <authorList>
            <person name="Afonso C.L."/>
            <person name="Miller P.J."/>
            <person name="Scott M.A."/>
            <person name="Spackman E."/>
            <person name="Goraichik I."/>
            <person name="Dimitrov K.M."/>
            <person name="Suarez D.L."/>
            <person name="Swayne D.E."/>
        </authorList>
    </citation>
    <scope>NUCLEOTIDE SEQUENCE [LARGE SCALE GENOMIC DNA]</scope>
    <source>
        <strain evidence="1 2">CECT 7450</strain>
    </source>
</reference>
<evidence type="ECO:0000313" key="1">
    <source>
        <dbReference type="EMBL" id="SLN70799.1"/>
    </source>
</evidence>
<sequence length="195" mass="21212">MTTCEKVVEILVSNGGFRVLPTPFNIGSLAFDFSHALIGGEKSNDLVLVIELSSGTDDADVIRKVFALTRALDVLRSRRSVTVVLTMGQALPDTVRSLSRVCRVLAVGSPSGPNAEQELIDWLSVLLPLSLPTPVDDSGEWESEVRNEISKESDEGFVRDLLRLSEGGKQVVERHLRIEIEKAMSGPLDEELGGN</sequence>
<gene>
    <name evidence="1" type="ORF">ROA7450_03861</name>
</gene>
<organism evidence="1 2">
    <name type="scientific">Roseovarius albus</name>
    <dbReference type="NCBI Taxonomy" id="1247867"/>
    <lineage>
        <taxon>Bacteria</taxon>
        <taxon>Pseudomonadati</taxon>
        <taxon>Pseudomonadota</taxon>
        <taxon>Alphaproteobacteria</taxon>
        <taxon>Rhodobacterales</taxon>
        <taxon>Roseobacteraceae</taxon>
        <taxon>Roseovarius</taxon>
    </lineage>
</organism>
<dbReference type="AlphaFoldDB" id="A0A1X7A501"/>